<gene>
    <name evidence="1" type="ORF">ACFS29_14480</name>
</gene>
<sequence length="69" mass="8084">MTTFYNVCTRKEIKSPVGEKMIYHKVGVVKVTNNGGWFLQMYHQPETSFFIFPNQNEELPVINYESHDA</sequence>
<proteinExistence type="predicted"/>
<accession>A0ABW5ZUY3</accession>
<dbReference type="Proteomes" id="UP001597548">
    <property type="component" value="Unassembled WGS sequence"/>
</dbReference>
<reference evidence="2" key="1">
    <citation type="journal article" date="2019" name="Int. J. Syst. Evol. Microbiol.">
        <title>The Global Catalogue of Microorganisms (GCM) 10K type strain sequencing project: providing services to taxonomists for standard genome sequencing and annotation.</title>
        <authorList>
            <consortium name="The Broad Institute Genomics Platform"/>
            <consortium name="The Broad Institute Genome Sequencing Center for Infectious Disease"/>
            <person name="Wu L."/>
            <person name="Ma J."/>
        </authorList>
    </citation>
    <scope>NUCLEOTIDE SEQUENCE [LARGE SCALE GENOMIC DNA]</scope>
    <source>
        <strain evidence="2">KCTC 32514</strain>
    </source>
</reference>
<keyword evidence="2" id="KW-1185">Reference proteome</keyword>
<organism evidence="1 2">
    <name type="scientific">Psychroserpens luteus</name>
    <dbReference type="NCBI Taxonomy" id="1434066"/>
    <lineage>
        <taxon>Bacteria</taxon>
        <taxon>Pseudomonadati</taxon>
        <taxon>Bacteroidota</taxon>
        <taxon>Flavobacteriia</taxon>
        <taxon>Flavobacteriales</taxon>
        <taxon>Flavobacteriaceae</taxon>
        <taxon>Psychroserpens</taxon>
    </lineage>
</organism>
<evidence type="ECO:0000313" key="2">
    <source>
        <dbReference type="Proteomes" id="UP001597548"/>
    </source>
</evidence>
<dbReference type="RefSeq" id="WP_194506285.1">
    <property type="nucleotide sequence ID" value="NZ_JADILU010000001.1"/>
</dbReference>
<dbReference type="EMBL" id="JBHUOS010000010">
    <property type="protein sequence ID" value="MFD2916858.1"/>
    <property type="molecule type" value="Genomic_DNA"/>
</dbReference>
<comment type="caution">
    <text evidence="1">The sequence shown here is derived from an EMBL/GenBank/DDBJ whole genome shotgun (WGS) entry which is preliminary data.</text>
</comment>
<name>A0ABW5ZUY3_9FLAO</name>
<protein>
    <submittedName>
        <fullName evidence="1">Uncharacterized protein</fullName>
    </submittedName>
</protein>
<evidence type="ECO:0000313" key="1">
    <source>
        <dbReference type="EMBL" id="MFD2916858.1"/>
    </source>
</evidence>